<keyword evidence="5" id="KW-0255">Endonuclease</keyword>
<evidence type="ECO:0000259" key="4">
    <source>
        <dbReference type="Pfam" id="PF01420"/>
    </source>
</evidence>
<dbReference type="Gene3D" id="3.90.220.20">
    <property type="entry name" value="DNA methylase specificity domains"/>
    <property type="match status" value="2"/>
</dbReference>
<keyword evidence="5" id="KW-0378">Hydrolase</keyword>
<dbReference type="KEGG" id="csg:Cylst_5222"/>
<accession>K9X5B1</accession>
<dbReference type="GO" id="GO:0009307">
    <property type="term" value="P:DNA restriction-modification system"/>
    <property type="evidence" value="ECO:0007669"/>
    <property type="project" value="UniProtKB-KW"/>
</dbReference>
<feature type="domain" description="Type I restriction modification DNA specificity" evidence="4">
    <location>
        <begin position="84"/>
        <end position="198"/>
    </location>
</feature>
<feature type="domain" description="Type I restriction modification DNA specificity" evidence="4">
    <location>
        <begin position="249"/>
        <end position="395"/>
    </location>
</feature>
<evidence type="ECO:0000313" key="5">
    <source>
        <dbReference type="EMBL" id="AFZ27256.1"/>
    </source>
</evidence>
<reference evidence="5 6" key="1">
    <citation type="submission" date="2012-06" db="EMBL/GenBank/DDBJ databases">
        <title>Finished chromosome of genome of Cylindrospermum stagnale PCC 7417.</title>
        <authorList>
            <consortium name="US DOE Joint Genome Institute"/>
            <person name="Gugger M."/>
            <person name="Coursin T."/>
            <person name="Rippka R."/>
            <person name="Tandeau De Marsac N."/>
            <person name="Huntemann M."/>
            <person name="Wei C.-L."/>
            <person name="Han J."/>
            <person name="Detter J.C."/>
            <person name="Han C."/>
            <person name="Tapia R."/>
            <person name="Chen A."/>
            <person name="Kyrpides N."/>
            <person name="Mavromatis K."/>
            <person name="Markowitz V."/>
            <person name="Szeto E."/>
            <person name="Ivanova N."/>
            <person name="Pagani I."/>
            <person name="Pati A."/>
            <person name="Goodwin L."/>
            <person name="Nordberg H.P."/>
            <person name="Cantor M.N."/>
            <person name="Hua S.X."/>
            <person name="Woyke T."/>
            <person name="Kerfeld C.A."/>
        </authorList>
    </citation>
    <scope>NUCLEOTIDE SEQUENCE [LARGE SCALE GENOMIC DNA]</scope>
    <source>
        <strain evidence="5 6">PCC 7417</strain>
    </source>
</reference>
<evidence type="ECO:0000256" key="2">
    <source>
        <dbReference type="ARBA" id="ARBA00022747"/>
    </source>
</evidence>
<dbReference type="PANTHER" id="PTHR30408:SF13">
    <property type="entry name" value="TYPE I RESTRICTION ENZYME HINDI SPECIFICITY SUBUNIT"/>
    <property type="match status" value="1"/>
</dbReference>
<dbReference type="GO" id="GO:0003677">
    <property type="term" value="F:DNA binding"/>
    <property type="evidence" value="ECO:0007669"/>
    <property type="project" value="UniProtKB-KW"/>
</dbReference>
<dbReference type="REBASE" id="58095">
    <property type="entry name" value="S.Cst7417ORF5223P"/>
</dbReference>
<dbReference type="eggNOG" id="COG0732">
    <property type="taxonomic scope" value="Bacteria"/>
</dbReference>
<dbReference type="CDD" id="cd17244">
    <property type="entry name" value="RMtype1_S_Apa101655I-TRD2-CR2_like"/>
    <property type="match status" value="1"/>
</dbReference>
<dbReference type="STRING" id="56107.Cylst_5222"/>
<evidence type="ECO:0000313" key="6">
    <source>
        <dbReference type="Proteomes" id="UP000010475"/>
    </source>
</evidence>
<comment type="similarity">
    <text evidence="1">Belongs to the type-I restriction system S methylase family.</text>
</comment>
<dbReference type="EMBL" id="CP003642">
    <property type="protein sequence ID" value="AFZ27256.1"/>
    <property type="molecule type" value="Genomic_DNA"/>
</dbReference>
<protein>
    <submittedName>
        <fullName evidence="5">Restriction endonuclease S subunit</fullName>
    </submittedName>
</protein>
<gene>
    <name evidence="5" type="ORF">Cylst_5222</name>
</gene>
<dbReference type="SUPFAM" id="SSF116734">
    <property type="entry name" value="DNA methylase specificity domain"/>
    <property type="match status" value="2"/>
</dbReference>
<dbReference type="PANTHER" id="PTHR30408">
    <property type="entry name" value="TYPE-1 RESTRICTION ENZYME ECOKI SPECIFICITY PROTEIN"/>
    <property type="match status" value="1"/>
</dbReference>
<proteinExistence type="inferred from homology"/>
<dbReference type="PATRIC" id="fig|56107.3.peg.5731"/>
<dbReference type="AlphaFoldDB" id="K9X5B1"/>
<keyword evidence="5" id="KW-0540">Nuclease</keyword>
<organism evidence="5 6">
    <name type="scientific">Cylindrospermum stagnale PCC 7417</name>
    <dbReference type="NCBI Taxonomy" id="56107"/>
    <lineage>
        <taxon>Bacteria</taxon>
        <taxon>Bacillati</taxon>
        <taxon>Cyanobacteriota</taxon>
        <taxon>Cyanophyceae</taxon>
        <taxon>Nostocales</taxon>
        <taxon>Nostocaceae</taxon>
        <taxon>Cylindrospermum</taxon>
    </lineage>
</organism>
<dbReference type="InterPro" id="IPR044946">
    <property type="entry name" value="Restrct_endonuc_typeI_TRD_sf"/>
</dbReference>
<sequence>MESNYFPNGWEMTTLSVIARKDGRGLVDGPFGSNLPASEYVPVGIPVIRGANLSLGDVRFKGEEFAFISDETAKRLERSLCSFDDIIFTKKGTLGQLGIIPQTHRYKKFLISSNQMKLSVDQDIASPLFVYYYLSSAASREKIIRDSEATGVPKTNLTYLRTFPILLPPLPEQKAIAQILSSLDDKIELNQQMNETLEAMARAMFKSWFVDFDPVRAKMEGRQPAGMDAATADLFPDEFEESSLGLIPKGWSYQPADTICSIGIGKTPPRKESEWFSTSCNDIRWVSIRDMGESGTFISDTKEYLVSEAIARFNVRVVPDHTVLLSFKLTIGRVAITDGEMSTNEAIAHFKLGNKVELSSEYLYLYLKTFDYNQLGSTSSIAEAVNSKIIKAMPILTTDSRLMEKFTNQVANIFARIKSNQRESHTLTTIRDTLLPKLMSGQIRVNQVEKLLEAIAA</sequence>
<keyword evidence="2" id="KW-0680">Restriction system</keyword>
<dbReference type="GO" id="GO:0004519">
    <property type="term" value="F:endonuclease activity"/>
    <property type="evidence" value="ECO:0007669"/>
    <property type="project" value="UniProtKB-KW"/>
</dbReference>
<dbReference type="InterPro" id="IPR052021">
    <property type="entry name" value="Type-I_RS_S_subunit"/>
</dbReference>
<dbReference type="Pfam" id="PF01420">
    <property type="entry name" value="Methylase_S"/>
    <property type="match status" value="2"/>
</dbReference>
<dbReference type="OrthoDB" id="9815652at2"/>
<dbReference type="HOGENOM" id="CLU_021095_2_1_3"/>
<keyword evidence="6" id="KW-1185">Reference proteome</keyword>
<evidence type="ECO:0000256" key="1">
    <source>
        <dbReference type="ARBA" id="ARBA00010923"/>
    </source>
</evidence>
<evidence type="ECO:0000256" key="3">
    <source>
        <dbReference type="ARBA" id="ARBA00023125"/>
    </source>
</evidence>
<dbReference type="RefSeq" id="WP_015210491.1">
    <property type="nucleotide sequence ID" value="NC_019757.1"/>
</dbReference>
<keyword evidence="3" id="KW-0238">DNA-binding</keyword>
<dbReference type="Proteomes" id="UP000010475">
    <property type="component" value="Chromosome"/>
</dbReference>
<dbReference type="InterPro" id="IPR000055">
    <property type="entry name" value="Restrct_endonuc_typeI_TRD"/>
</dbReference>
<name>K9X5B1_9NOST</name>
<dbReference type="Gene3D" id="1.10.287.1120">
    <property type="entry name" value="Bipartite methylase S protein"/>
    <property type="match status" value="1"/>
</dbReference>